<dbReference type="Proteomes" id="UP000584880">
    <property type="component" value="Unassembled WGS sequence"/>
</dbReference>
<proteinExistence type="predicted"/>
<dbReference type="PANTHER" id="PTHR47829">
    <property type="entry name" value="HYDROLASE, PUTATIVE (AFU_ORTHOLOGUE AFUA_1G12880)-RELATED"/>
    <property type="match status" value="1"/>
</dbReference>
<gene>
    <name evidence="1" type="primary">Ephx2</name>
    <name evidence="1" type="ORF">PTIVIO_R14810</name>
</gene>
<accession>A0A7K6CFE1</accession>
<dbReference type="Gene3D" id="3.40.50.1000">
    <property type="entry name" value="HAD superfamily/HAD-like"/>
    <property type="match status" value="1"/>
</dbReference>
<dbReference type="SUPFAM" id="SSF56784">
    <property type="entry name" value="HAD-like"/>
    <property type="match status" value="1"/>
</dbReference>
<protein>
    <submittedName>
        <fullName evidence="1">HYES hydrolase</fullName>
    </submittedName>
</protein>
<dbReference type="InterPro" id="IPR052898">
    <property type="entry name" value="ACAD10-like"/>
</dbReference>
<dbReference type="EMBL" id="VZRJ01011914">
    <property type="protein sequence ID" value="NWV13424.1"/>
    <property type="molecule type" value="Genomic_DNA"/>
</dbReference>
<organism evidence="1 2">
    <name type="scientific">Ptilonorhynchus violaceus</name>
    <name type="common">Satin bowerbird</name>
    <name type="synonym">Pyrrhocorax violaceus</name>
    <dbReference type="NCBI Taxonomy" id="28724"/>
    <lineage>
        <taxon>Eukaryota</taxon>
        <taxon>Metazoa</taxon>
        <taxon>Chordata</taxon>
        <taxon>Craniata</taxon>
        <taxon>Vertebrata</taxon>
        <taxon>Euteleostomi</taxon>
        <taxon>Archelosauria</taxon>
        <taxon>Archosauria</taxon>
        <taxon>Dinosauria</taxon>
        <taxon>Saurischia</taxon>
        <taxon>Theropoda</taxon>
        <taxon>Coelurosauria</taxon>
        <taxon>Aves</taxon>
        <taxon>Neognathae</taxon>
        <taxon>Neoaves</taxon>
        <taxon>Telluraves</taxon>
        <taxon>Australaves</taxon>
        <taxon>Passeriformes</taxon>
        <taxon>Ptilonorhynchidae</taxon>
        <taxon>Ptilonorhynchus</taxon>
    </lineage>
</organism>
<dbReference type="AlphaFoldDB" id="A0A7K6CFE1"/>
<keyword evidence="1" id="KW-0378">Hydrolase</keyword>
<feature type="non-terminal residue" evidence="1">
    <location>
        <position position="65"/>
    </location>
</feature>
<dbReference type="GO" id="GO:0016787">
    <property type="term" value="F:hydrolase activity"/>
    <property type="evidence" value="ECO:0007669"/>
    <property type="project" value="UniProtKB-KW"/>
</dbReference>
<dbReference type="InterPro" id="IPR036412">
    <property type="entry name" value="HAD-like_sf"/>
</dbReference>
<dbReference type="InterPro" id="IPR023214">
    <property type="entry name" value="HAD_sf"/>
</dbReference>
<sequence length="65" mass="7425">GVRTCILTNNWVDDTDGRSRTAALLERLRRRFDLVLESCRIGMSKPDPGIYSHALEALRVEPREV</sequence>
<dbReference type="InterPro" id="IPR006439">
    <property type="entry name" value="HAD-SF_hydro_IA"/>
</dbReference>
<reference evidence="1 2" key="1">
    <citation type="submission" date="2019-09" db="EMBL/GenBank/DDBJ databases">
        <title>Bird 10,000 Genomes (B10K) Project - Family phase.</title>
        <authorList>
            <person name="Zhang G."/>
        </authorList>
    </citation>
    <scope>NUCLEOTIDE SEQUENCE [LARGE SCALE GENOMIC DNA]</scope>
    <source>
        <strain evidence="1">B10K-DU-012-10</strain>
        <tissue evidence="1">Blood</tissue>
    </source>
</reference>
<keyword evidence="2" id="KW-1185">Reference proteome</keyword>
<dbReference type="PANTHER" id="PTHR47829:SF1">
    <property type="entry name" value="HAD FAMILY PHOSPHATASE"/>
    <property type="match status" value="1"/>
</dbReference>
<dbReference type="PRINTS" id="PR00413">
    <property type="entry name" value="HADHALOGNASE"/>
</dbReference>
<evidence type="ECO:0000313" key="1">
    <source>
        <dbReference type="EMBL" id="NWV13424.1"/>
    </source>
</evidence>
<evidence type="ECO:0000313" key="2">
    <source>
        <dbReference type="Proteomes" id="UP000584880"/>
    </source>
</evidence>
<feature type="non-terminal residue" evidence="1">
    <location>
        <position position="1"/>
    </location>
</feature>
<dbReference type="Pfam" id="PF00702">
    <property type="entry name" value="Hydrolase"/>
    <property type="match status" value="1"/>
</dbReference>
<comment type="caution">
    <text evidence="1">The sequence shown here is derived from an EMBL/GenBank/DDBJ whole genome shotgun (WGS) entry which is preliminary data.</text>
</comment>
<name>A0A7K6CFE1_PTIVI</name>